<keyword evidence="2" id="KW-1133">Transmembrane helix</keyword>
<name>A0A1E5XQB3_9HYPH</name>
<sequence length="389" mass="40434">MKARPMTDLSAPLVRRKARQAKADAAAGSAPPRRHIPVTRIALGLVALIAIGVTARIMLVDDPEGGRPSATVDIAGSTPANSIAGAVSVPPGGVTITADPEMFPVAPADTVPETADTALIDPAALDPEMLEETEFGAIPRISGTGIRPFDVYSRPSSTPATSGGKPLIAIVVSGLGLNTEGTLDAISKLPEEVTLAFAPYGKTLERTVGAARAEGHELFLEVPLEPFDYPENDPGPDTLLTGQAPRDNLSKLFKVMSSFPGYVGLINNMGARFTASGADFGPMMEELGARGLGYLDDGSSNRSLAPQLARANRVPFGRINTMIDANPARAPILAALSDLEKQAREQGYAIGIVSALPVSVEAVTEWARGLGERGIEIGPASALMVGEQS</sequence>
<organism evidence="3 4">
    <name type="scientific">Devosia insulae DS-56</name>
    <dbReference type="NCBI Taxonomy" id="1116389"/>
    <lineage>
        <taxon>Bacteria</taxon>
        <taxon>Pseudomonadati</taxon>
        <taxon>Pseudomonadota</taxon>
        <taxon>Alphaproteobacteria</taxon>
        <taxon>Hyphomicrobiales</taxon>
        <taxon>Devosiaceae</taxon>
        <taxon>Devosia</taxon>
    </lineage>
</organism>
<dbReference type="CDD" id="cd10936">
    <property type="entry name" value="CE4_DAC2"/>
    <property type="match status" value="1"/>
</dbReference>
<dbReference type="InterPro" id="IPR006837">
    <property type="entry name" value="Divergent_DAC"/>
</dbReference>
<dbReference type="Pfam" id="PF04748">
    <property type="entry name" value="Polysacc_deac_2"/>
    <property type="match status" value="1"/>
</dbReference>
<evidence type="ECO:0000313" key="3">
    <source>
        <dbReference type="EMBL" id="OEO30788.1"/>
    </source>
</evidence>
<evidence type="ECO:0008006" key="5">
    <source>
        <dbReference type="Google" id="ProtNLM"/>
    </source>
</evidence>
<keyword evidence="2" id="KW-0472">Membrane</keyword>
<dbReference type="GO" id="GO:0005975">
    <property type="term" value="P:carbohydrate metabolic process"/>
    <property type="evidence" value="ECO:0007669"/>
    <property type="project" value="InterPro"/>
</dbReference>
<gene>
    <name evidence="3" type="ORF">VW23_019505</name>
</gene>
<dbReference type="InterPro" id="IPR011330">
    <property type="entry name" value="Glyco_hydro/deAcase_b/a-brl"/>
</dbReference>
<evidence type="ECO:0000256" key="1">
    <source>
        <dbReference type="SAM" id="MobiDB-lite"/>
    </source>
</evidence>
<protein>
    <recommendedName>
        <fullName evidence="5">Divergent polysaccharide deacetylase</fullName>
    </recommendedName>
</protein>
<dbReference type="Proteomes" id="UP000095463">
    <property type="component" value="Unassembled WGS sequence"/>
</dbReference>
<dbReference type="EMBL" id="LAJE02000186">
    <property type="protein sequence ID" value="OEO30788.1"/>
    <property type="molecule type" value="Genomic_DNA"/>
</dbReference>
<reference evidence="3 4" key="1">
    <citation type="journal article" date="2015" name="Genome Announc.">
        <title>Genome Assemblies of Three Soil-Associated Devosia species: D. insulae, D. limi, and D. soli.</title>
        <authorList>
            <person name="Hassan Y.I."/>
            <person name="Lepp D."/>
            <person name="Zhou T."/>
        </authorList>
    </citation>
    <scope>NUCLEOTIDE SEQUENCE [LARGE SCALE GENOMIC DNA]</scope>
    <source>
        <strain evidence="3 4">DS-56</strain>
    </source>
</reference>
<dbReference type="PANTHER" id="PTHR30105">
    <property type="entry name" value="UNCHARACTERIZED YIBQ-RELATED"/>
    <property type="match status" value="1"/>
</dbReference>
<keyword evidence="4" id="KW-1185">Reference proteome</keyword>
<feature type="transmembrane region" description="Helical" evidence="2">
    <location>
        <begin position="41"/>
        <end position="59"/>
    </location>
</feature>
<evidence type="ECO:0000256" key="2">
    <source>
        <dbReference type="SAM" id="Phobius"/>
    </source>
</evidence>
<dbReference type="AlphaFoldDB" id="A0A1E5XQB3"/>
<dbReference type="SUPFAM" id="SSF88713">
    <property type="entry name" value="Glycoside hydrolase/deacetylase"/>
    <property type="match status" value="1"/>
</dbReference>
<evidence type="ECO:0000313" key="4">
    <source>
        <dbReference type="Proteomes" id="UP000095463"/>
    </source>
</evidence>
<comment type="caution">
    <text evidence="3">The sequence shown here is derived from an EMBL/GenBank/DDBJ whole genome shotgun (WGS) entry which is preliminary data.</text>
</comment>
<accession>A0A1E5XQB3</accession>
<dbReference type="Gene3D" id="3.20.20.370">
    <property type="entry name" value="Glycoside hydrolase/deacetylase"/>
    <property type="match status" value="1"/>
</dbReference>
<dbReference type="PANTHER" id="PTHR30105:SF2">
    <property type="entry name" value="DIVERGENT POLYSACCHARIDE DEACETYLASE SUPERFAMILY"/>
    <property type="match status" value="1"/>
</dbReference>
<feature type="region of interest" description="Disordered" evidence="1">
    <location>
        <begin position="1"/>
        <end position="31"/>
    </location>
</feature>
<proteinExistence type="predicted"/>
<keyword evidence="2" id="KW-0812">Transmembrane</keyword>